<evidence type="ECO:0000256" key="2">
    <source>
        <dbReference type="ARBA" id="ARBA00022475"/>
    </source>
</evidence>
<dbReference type="Gene3D" id="2.60.40.10">
    <property type="entry name" value="Immunoglobulins"/>
    <property type="match status" value="7"/>
</dbReference>
<dbReference type="PANTHER" id="PTHR25466:SF14">
    <property type="entry name" value="BUTYROPHILIN SUBFAMILY 2 MEMBER A2-LIKE-RELATED"/>
    <property type="match status" value="1"/>
</dbReference>
<dbReference type="GO" id="GO:0071222">
    <property type="term" value="P:cellular response to lipopolysaccharide"/>
    <property type="evidence" value="ECO:0007669"/>
    <property type="project" value="TreeGrafter"/>
</dbReference>
<evidence type="ECO:0000313" key="14">
    <source>
        <dbReference type="Ensembl" id="ENSONIP00000061027.1"/>
    </source>
</evidence>
<keyword evidence="9" id="KW-0325">Glycoprotein</keyword>
<dbReference type="PROSITE" id="PS50835">
    <property type="entry name" value="IG_LIKE"/>
    <property type="match status" value="6"/>
</dbReference>
<feature type="region of interest" description="Disordered" evidence="11">
    <location>
        <begin position="168"/>
        <end position="192"/>
    </location>
</feature>
<keyword evidence="2" id="KW-1003">Cell membrane</keyword>
<protein>
    <recommendedName>
        <fullName evidence="13">Ig-like domain-containing protein</fullName>
    </recommendedName>
</protein>
<dbReference type="GeneTree" id="ENSGT00990000203878"/>
<feature type="domain" description="Ig-like" evidence="13">
    <location>
        <begin position="128"/>
        <end position="231"/>
    </location>
</feature>
<evidence type="ECO:0000256" key="5">
    <source>
        <dbReference type="ARBA" id="ARBA00022989"/>
    </source>
</evidence>
<feature type="region of interest" description="Disordered" evidence="11">
    <location>
        <begin position="826"/>
        <end position="849"/>
    </location>
</feature>
<dbReference type="InterPro" id="IPR007110">
    <property type="entry name" value="Ig-like_dom"/>
</dbReference>
<evidence type="ECO:0000313" key="15">
    <source>
        <dbReference type="Proteomes" id="UP000005207"/>
    </source>
</evidence>
<evidence type="ECO:0000256" key="12">
    <source>
        <dbReference type="SAM" id="SignalP"/>
    </source>
</evidence>
<name>A0A669DJW2_ORENI</name>
<proteinExistence type="predicted"/>
<keyword evidence="10" id="KW-0393">Immunoglobulin domain</keyword>
<evidence type="ECO:0000256" key="7">
    <source>
        <dbReference type="ARBA" id="ARBA00023157"/>
    </source>
</evidence>
<keyword evidence="6" id="KW-0472">Membrane</keyword>
<evidence type="ECO:0000256" key="9">
    <source>
        <dbReference type="ARBA" id="ARBA00023180"/>
    </source>
</evidence>
<keyword evidence="4 12" id="KW-0732">Signal</keyword>
<dbReference type="SMART" id="SM00406">
    <property type="entry name" value="IGv"/>
    <property type="match status" value="4"/>
</dbReference>
<feature type="domain" description="Ig-like" evidence="13">
    <location>
        <begin position="540"/>
        <end position="705"/>
    </location>
</feature>
<dbReference type="SUPFAM" id="SSF48726">
    <property type="entry name" value="Immunoglobulin"/>
    <property type="match status" value="7"/>
</dbReference>
<feature type="domain" description="Ig-like" evidence="13">
    <location>
        <begin position="711"/>
        <end position="800"/>
    </location>
</feature>
<dbReference type="Proteomes" id="UP000005207">
    <property type="component" value="Unplaced"/>
</dbReference>
<organism evidence="14 15">
    <name type="scientific">Oreochromis niloticus</name>
    <name type="common">Nile tilapia</name>
    <name type="synonym">Tilapia nilotica</name>
    <dbReference type="NCBI Taxonomy" id="8128"/>
    <lineage>
        <taxon>Eukaryota</taxon>
        <taxon>Metazoa</taxon>
        <taxon>Chordata</taxon>
        <taxon>Craniata</taxon>
        <taxon>Vertebrata</taxon>
        <taxon>Euteleostomi</taxon>
        <taxon>Actinopterygii</taxon>
        <taxon>Neopterygii</taxon>
        <taxon>Teleostei</taxon>
        <taxon>Neoteleostei</taxon>
        <taxon>Acanthomorphata</taxon>
        <taxon>Ovalentaria</taxon>
        <taxon>Cichlomorphae</taxon>
        <taxon>Cichliformes</taxon>
        <taxon>Cichlidae</taxon>
        <taxon>African cichlids</taxon>
        <taxon>Pseudocrenilabrinae</taxon>
        <taxon>Oreochromini</taxon>
        <taxon>Oreochromis</taxon>
    </lineage>
</organism>
<dbReference type="GO" id="GO:0007166">
    <property type="term" value="P:cell surface receptor signaling pathway"/>
    <property type="evidence" value="ECO:0007669"/>
    <property type="project" value="TreeGrafter"/>
</dbReference>
<evidence type="ECO:0000256" key="1">
    <source>
        <dbReference type="ARBA" id="ARBA00004251"/>
    </source>
</evidence>
<reference evidence="14" key="1">
    <citation type="submission" date="2025-08" db="UniProtKB">
        <authorList>
            <consortium name="Ensembl"/>
        </authorList>
    </citation>
    <scope>IDENTIFICATION</scope>
</reference>
<reference evidence="14" key="2">
    <citation type="submission" date="2025-09" db="UniProtKB">
        <authorList>
            <consortium name="Ensembl"/>
        </authorList>
    </citation>
    <scope>IDENTIFICATION</scope>
</reference>
<keyword evidence="8" id="KW-0675">Receptor</keyword>
<accession>A0A669DJW2</accession>
<dbReference type="GO" id="GO:0042102">
    <property type="term" value="P:positive regulation of T cell proliferation"/>
    <property type="evidence" value="ECO:0007669"/>
    <property type="project" value="TreeGrafter"/>
</dbReference>
<evidence type="ECO:0000256" key="8">
    <source>
        <dbReference type="ARBA" id="ARBA00023170"/>
    </source>
</evidence>
<evidence type="ECO:0000256" key="11">
    <source>
        <dbReference type="SAM" id="MobiDB-lite"/>
    </source>
</evidence>
<dbReference type="InterPro" id="IPR036179">
    <property type="entry name" value="Ig-like_dom_sf"/>
</dbReference>
<evidence type="ECO:0000256" key="3">
    <source>
        <dbReference type="ARBA" id="ARBA00022692"/>
    </source>
</evidence>
<feature type="compositionally biased region" description="Polar residues" evidence="11">
    <location>
        <begin position="826"/>
        <end position="839"/>
    </location>
</feature>
<feature type="domain" description="Ig-like" evidence="13">
    <location>
        <begin position="392"/>
        <end position="486"/>
    </location>
</feature>
<keyword evidence="3" id="KW-0812">Transmembrane</keyword>
<evidence type="ECO:0000256" key="10">
    <source>
        <dbReference type="ARBA" id="ARBA00023319"/>
    </source>
</evidence>
<sequence length="849" mass="97957">MKTLVVFLLLMNVSQHASALEVYEGVESVLLLCKDTSVPVDPTLLWTRHDLSLPVVHQHSLTGDELRDQNQRYRRRTSMKTDSLRTGDFSLTLRNPITSDSGTYICTITAFGNERTLTEVELQVKVSHQVFTVEVYEGAESVLLPCHIPFVSGPTTVMWSRYDLNPPTVHQRQQEEDELTDQNQRYRDRTSMKTDALQTGDFSLTLRKPHIFDSSNYTCTIRVTGEEPRLTDVQLQVKEPYTFPAEASVILAVLAVAAIVGLGVYLWKLFYRVPQVEVNSGVESVQLACKTTLHLPEDAKVEWMDSNFEKVHVYKNGSDQPEEQHQAYRDRTKMNEDLLKTGDLSLTLKHPTDGEAGKYTCTVYNKERKILLKKRVELQFKVPQVEVDSEVKSVQLPCKTTIHLPRDTKVEWMVKSSKKVHVYQNSSDWPEDQDQSYRGRTELRRNLLKTGDLSLTLKYPTDWDTDTYTCTVYNNRKKILIKKEVVLKVKVPQVEVDSGVESVQLPFNTTLHLPEDAKVEWMESKYDLKVHVYKNGSDQPEKQHQRYRGRTKMNEDLLKTGDLSLTLKYPTDWDTRTYTCTVYSREGNILLKRKVELKVRVPQVEVDSGVESVQLPFNTTLHLPEDAKVEWKDKGSRMVYFHQNGSDQLEEQHQAFRDRTKMNEDLLKTGDLSLTLKYPTDGDTRTYTCTVYSREGNILLKRKVELKVRVCQVEVEEGAESVQLPFRTTQNLPEDAKVKWRENKFLGNILHVYKNGSDQPDKQHQVYRDRTKMNEDLLKTGDLSLTLKYPTERDSGRYRCLFLRKADIIRWNTVLLKVKGRVQVQDQTGDTRNRSSSIDPTPLMADQSV</sequence>
<feature type="signal peptide" evidence="12">
    <location>
        <begin position="1"/>
        <end position="19"/>
    </location>
</feature>
<evidence type="ECO:0000259" key="13">
    <source>
        <dbReference type="PROSITE" id="PS50835"/>
    </source>
</evidence>
<comment type="subcellular location">
    <subcellularLocation>
        <location evidence="1">Cell membrane</location>
        <topology evidence="1">Single-pass type I membrane protein</topology>
    </subcellularLocation>
</comment>
<dbReference type="PANTHER" id="PTHR25466">
    <property type="entry name" value="T-LYMPHOCYTE ACTIVATION ANTIGEN"/>
    <property type="match status" value="1"/>
</dbReference>
<feature type="domain" description="Ig-like" evidence="13">
    <location>
        <begin position="11"/>
        <end position="118"/>
    </location>
</feature>
<dbReference type="InterPro" id="IPR013106">
    <property type="entry name" value="Ig_V-set"/>
</dbReference>
<dbReference type="Pfam" id="PF07686">
    <property type="entry name" value="V-set"/>
    <property type="match status" value="3"/>
</dbReference>
<dbReference type="InterPro" id="IPR003599">
    <property type="entry name" value="Ig_sub"/>
</dbReference>
<dbReference type="Ensembl" id="ENSONIT00000073894.1">
    <property type="protein sequence ID" value="ENSONIP00000061027.1"/>
    <property type="gene ID" value="ENSONIG00000027292.1"/>
</dbReference>
<dbReference type="InterPro" id="IPR051713">
    <property type="entry name" value="T-cell_Activation_Regulation"/>
</dbReference>
<dbReference type="GO" id="GO:0042130">
    <property type="term" value="P:negative regulation of T cell proliferation"/>
    <property type="evidence" value="ECO:0007669"/>
    <property type="project" value="TreeGrafter"/>
</dbReference>
<feature type="chain" id="PRO_5025387680" description="Ig-like domain-containing protein" evidence="12">
    <location>
        <begin position="20"/>
        <end position="849"/>
    </location>
</feature>
<keyword evidence="7" id="KW-1015">Disulfide bond</keyword>
<feature type="domain" description="Ig-like" evidence="13">
    <location>
        <begin position="244"/>
        <end position="377"/>
    </location>
</feature>
<dbReference type="SMART" id="SM00409">
    <property type="entry name" value="IG"/>
    <property type="match status" value="7"/>
</dbReference>
<evidence type="ECO:0000256" key="6">
    <source>
        <dbReference type="ARBA" id="ARBA00023136"/>
    </source>
</evidence>
<keyword evidence="5" id="KW-1133">Transmembrane helix</keyword>
<dbReference type="AlphaFoldDB" id="A0A669DJW2"/>
<dbReference type="GO" id="GO:0009897">
    <property type="term" value="C:external side of plasma membrane"/>
    <property type="evidence" value="ECO:0007669"/>
    <property type="project" value="TreeGrafter"/>
</dbReference>
<dbReference type="GO" id="GO:0006955">
    <property type="term" value="P:immune response"/>
    <property type="evidence" value="ECO:0007669"/>
    <property type="project" value="TreeGrafter"/>
</dbReference>
<dbReference type="InterPro" id="IPR013783">
    <property type="entry name" value="Ig-like_fold"/>
</dbReference>
<evidence type="ECO:0000256" key="4">
    <source>
        <dbReference type="ARBA" id="ARBA00022729"/>
    </source>
</evidence>
<keyword evidence="15" id="KW-1185">Reference proteome</keyword>
<dbReference type="GO" id="GO:0031295">
    <property type="term" value="P:T cell costimulation"/>
    <property type="evidence" value="ECO:0007669"/>
    <property type="project" value="TreeGrafter"/>
</dbReference>